<keyword evidence="2 5" id="KW-0560">Oxidoreductase</keyword>
<dbReference type="PROSITE" id="PS00687">
    <property type="entry name" value="ALDEHYDE_DEHYDR_GLU"/>
    <property type="match status" value="1"/>
</dbReference>
<gene>
    <name evidence="7" type="ORF">N7509_009081</name>
</gene>
<dbReference type="PROSITE" id="PS00070">
    <property type="entry name" value="ALDEHYDE_DEHYDR_CYS"/>
    <property type="match status" value="1"/>
</dbReference>
<dbReference type="CDD" id="cd00448">
    <property type="entry name" value="YjgF_YER057c_UK114_family"/>
    <property type="match status" value="1"/>
</dbReference>
<dbReference type="CDD" id="cd07093">
    <property type="entry name" value="ALDH_F8_HMSADH"/>
    <property type="match status" value="1"/>
</dbReference>
<dbReference type="Pfam" id="PF00171">
    <property type="entry name" value="Aldedh"/>
    <property type="match status" value="1"/>
</dbReference>
<dbReference type="InterPro" id="IPR016163">
    <property type="entry name" value="Ald_DH_C"/>
</dbReference>
<reference evidence="7" key="1">
    <citation type="submission" date="2022-12" db="EMBL/GenBank/DDBJ databases">
        <authorList>
            <person name="Petersen C."/>
        </authorList>
    </citation>
    <scope>NUCLEOTIDE SEQUENCE</scope>
    <source>
        <strain evidence="7">IBT 29677</strain>
    </source>
</reference>
<dbReference type="FunFam" id="3.40.605.10:FF:000007">
    <property type="entry name" value="NAD/NADP-dependent betaine aldehyde dehydrogenase"/>
    <property type="match status" value="1"/>
</dbReference>
<dbReference type="Gene3D" id="3.40.309.10">
    <property type="entry name" value="Aldehyde Dehydrogenase, Chain A, domain 2"/>
    <property type="match status" value="1"/>
</dbReference>
<comment type="similarity">
    <text evidence="1 5">Belongs to the aldehyde dehydrogenase family.</text>
</comment>
<reference evidence="7" key="2">
    <citation type="journal article" date="2023" name="IMA Fungus">
        <title>Comparative genomic study of the Penicillium genus elucidates a diverse pangenome and 15 lateral gene transfer events.</title>
        <authorList>
            <person name="Petersen C."/>
            <person name="Sorensen T."/>
            <person name="Nielsen M.R."/>
            <person name="Sondergaard T.E."/>
            <person name="Sorensen J.L."/>
            <person name="Fitzpatrick D.A."/>
            <person name="Frisvad J.C."/>
            <person name="Nielsen K.L."/>
        </authorList>
    </citation>
    <scope>NUCLEOTIDE SEQUENCE</scope>
    <source>
        <strain evidence="7">IBT 29677</strain>
    </source>
</reference>
<dbReference type="InterPro" id="IPR029510">
    <property type="entry name" value="Ald_DH_CS_GLU"/>
</dbReference>
<dbReference type="PANTHER" id="PTHR43720">
    <property type="entry name" value="2-AMINOMUCONIC SEMIALDEHYDE DEHYDROGENASE"/>
    <property type="match status" value="1"/>
</dbReference>
<evidence type="ECO:0000313" key="8">
    <source>
        <dbReference type="Proteomes" id="UP001147747"/>
    </source>
</evidence>
<evidence type="ECO:0000256" key="1">
    <source>
        <dbReference type="ARBA" id="ARBA00009986"/>
    </source>
</evidence>
<name>A0A9X0B3B6_9EURO</name>
<dbReference type="SUPFAM" id="SSF55298">
    <property type="entry name" value="YjgF-like"/>
    <property type="match status" value="1"/>
</dbReference>
<evidence type="ECO:0000256" key="4">
    <source>
        <dbReference type="PROSITE-ProRule" id="PRU10007"/>
    </source>
</evidence>
<dbReference type="InterPro" id="IPR016162">
    <property type="entry name" value="Ald_DH_N"/>
</dbReference>
<protein>
    <recommendedName>
        <fullName evidence="6">Aldehyde dehydrogenase domain-containing protein</fullName>
    </recommendedName>
</protein>
<dbReference type="RefSeq" id="XP_056484338.1">
    <property type="nucleotide sequence ID" value="XM_056633718.1"/>
</dbReference>
<dbReference type="Gene3D" id="3.40.605.10">
    <property type="entry name" value="Aldehyde Dehydrogenase, Chain A, domain 1"/>
    <property type="match status" value="1"/>
</dbReference>
<evidence type="ECO:0000259" key="6">
    <source>
        <dbReference type="Pfam" id="PF00171"/>
    </source>
</evidence>
<dbReference type="PANTHER" id="PTHR43720:SF2">
    <property type="entry name" value="2-AMINOMUCONIC SEMIALDEHYDE DEHYDROGENASE"/>
    <property type="match status" value="1"/>
</dbReference>
<comment type="caution">
    <text evidence="7">The sequence shown here is derived from an EMBL/GenBank/DDBJ whole genome shotgun (WGS) entry which is preliminary data.</text>
</comment>
<keyword evidence="3" id="KW-0520">NAD</keyword>
<feature type="domain" description="Aldehyde dehydrogenase" evidence="6">
    <location>
        <begin position="43"/>
        <end position="497"/>
    </location>
</feature>
<feature type="active site" evidence="4">
    <location>
        <position position="277"/>
    </location>
</feature>
<evidence type="ECO:0000256" key="3">
    <source>
        <dbReference type="ARBA" id="ARBA00023027"/>
    </source>
</evidence>
<dbReference type="AlphaFoldDB" id="A0A9X0B3B6"/>
<evidence type="ECO:0000256" key="5">
    <source>
        <dbReference type="RuleBase" id="RU003345"/>
    </source>
</evidence>
<organism evidence="7 8">
    <name type="scientific">Penicillium cosmopolitanum</name>
    <dbReference type="NCBI Taxonomy" id="1131564"/>
    <lineage>
        <taxon>Eukaryota</taxon>
        <taxon>Fungi</taxon>
        <taxon>Dikarya</taxon>
        <taxon>Ascomycota</taxon>
        <taxon>Pezizomycotina</taxon>
        <taxon>Eurotiomycetes</taxon>
        <taxon>Eurotiomycetidae</taxon>
        <taxon>Eurotiales</taxon>
        <taxon>Aspergillaceae</taxon>
        <taxon>Penicillium</taxon>
    </lineage>
</organism>
<dbReference type="InterPro" id="IPR016161">
    <property type="entry name" value="Ald_DH/histidinol_DH"/>
</dbReference>
<dbReference type="InterPro" id="IPR016160">
    <property type="entry name" value="Ald_DH_CS_CYS"/>
</dbReference>
<dbReference type="GO" id="GO:0016620">
    <property type="term" value="F:oxidoreductase activity, acting on the aldehyde or oxo group of donors, NAD or NADP as acceptor"/>
    <property type="evidence" value="ECO:0007669"/>
    <property type="project" value="InterPro"/>
</dbReference>
<dbReference type="InterPro" id="IPR035959">
    <property type="entry name" value="RutC-like_sf"/>
</dbReference>
<dbReference type="SUPFAM" id="SSF53720">
    <property type="entry name" value="ALDH-like"/>
    <property type="match status" value="1"/>
</dbReference>
<proteinExistence type="inferred from homology"/>
<evidence type="ECO:0000313" key="7">
    <source>
        <dbReference type="EMBL" id="KAJ5386540.1"/>
    </source>
</evidence>
<dbReference type="GeneID" id="81372698"/>
<accession>A0A9X0B3B6</accession>
<dbReference type="EMBL" id="JAPZBU010000009">
    <property type="protein sequence ID" value="KAJ5386540.1"/>
    <property type="molecule type" value="Genomic_DNA"/>
</dbReference>
<keyword evidence="8" id="KW-1185">Reference proteome</keyword>
<sequence>MDLISQIWEIGSPESARDYLTSLAKEPIRLQNFINNKFQDQSKASSWIDSFDPRSGKPLAQIPRSTTSDVDLAVDAAAKAFPSWSQVSRQERSNILLRIASVICSKKEVFATWESIDQGKSLARAKVEVERAISNFRYFATYILHDEGSVRFIDGQSSTLTYEHRSPVGVFGLISPWNMPLYLLTWKIAPCIAFGCTGVAKPSEVTSISAFLLAEALRQANLPPGVMNIIFGDGPRAGSALVKCPRVRGISFTGGTSTGIQIRRETVTDIGKHVSLELGGKNPTLIFDDVNLAQAVPLAASAAFENSGQICLCGSRIYVQSNIFDSFLSTFVEYVKENYQLGQTIGPVVSREHYAKVRSYLKHAQEEGAAFFTGGVPEEDPKHGYWIAPAVLGNLPHDSRVMREEIFGPVVSICSFETEEEAIQLANDNPNGLSSVLLTQDVSRMRRVGERIDAGLVWVNCWLVRELSTAFGGMKSSGVGREGGAHSRDIFTNLRTIHLLMSQSIPYFRPAAHAQGLANYPHARTVQSADGKGSYVYVSGTSSRRGDGTFVGATAAADGIIALDIRQQTAAVLSNIDAIIKGASDGRASIHDTVDATIFLTNMKDDYTGMNSEWDKVWPDRNTAPARTTVEVRALPREEIIVEIKCTVYYPH</sequence>
<dbReference type="Gene3D" id="3.30.1330.40">
    <property type="entry name" value="RutC-like"/>
    <property type="match status" value="1"/>
</dbReference>
<dbReference type="InterPro" id="IPR015590">
    <property type="entry name" value="Aldehyde_DH_dom"/>
</dbReference>
<dbReference type="Proteomes" id="UP001147747">
    <property type="component" value="Unassembled WGS sequence"/>
</dbReference>
<dbReference type="OrthoDB" id="310895at2759"/>
<dbReference type="Pfam" id="PF01042">
    <property type="entry name" value="Ribonuc_L-PSP"/>
    <property type="match status" value="1"/>
</dbReference>
<evidence type="ECO:0000256" key="2">
    <source>
        <dbReference type="ARBA" id="ARBA00023002"/>
    </source>
</evidence>
<dbReference type="InterPro" id="IPR006175">
    <property type="entry name" value="YjgF/YER057c/UK114"/>
</dbReference>